<dbReference type="Pfam" id="PF13359">
    <property type="entry name" value="DDE_Tnp_4"/>
    <property type="match status" value="1"/>
</dbReference>
<name>A0A3N4I2M5_ASCIM</name>
<dbReference type="STRING" id="1160509.A0A3N4I2M5"/>
<feature type="chain" id="PRO_5018318765" description="DDE Tnp4 domain-containing protein" evidence="3">
    <location>
        <begin position="25"/>
        <end position="387"/>
    </location>
</feature>
<protein>
    <recommendedName>
        <fullName evidence="4">DDE Tnp4 domain-containing protein</fullName>
    </recommendedName>
</protein>
<evidence type="ECO:0000259" key="4">
    <source>
        <dbReference type="Pfam" id="PF13359"/>
    </source>
</evidence>
<feature type="signal peptide" evidence="3">
    <location>
        <begin position="1"/>
        <end position="24"/>
    </location>
</feature>
<dbReference type="OrthoDB" id="5289248at2759"/>
<evidence type="ECO:0000256" key="1">
    <source>
        <dbReference type="ARBA" id="ARBA00001968"/>
    </source>
</evidence>
<evidence type="ECO:0000313" key="6">
    <source>
        <dbReference type="Proteomes" id="UP000275078"/>
    </source>
</evidence>
<evidence type="ECO:0000256" key="2">
    <source>
        <dbReference type="ARBA" id="ARBA00022723"/>
    </source>
</evidence>
<gene>
    <name evidence="5" type="ORF">BJ508DRAFT_241067</name>
</gene>
<dbReference type="InterPro" id="IPR027806">
    <property type="entry name" value="HARBI1_dom"/>
</dbReference>
<keyword evidence="3" id="KW-0732">Signal</keyword>
<reference evidence="5 6" key="1">
    <citation type="journal article" date="2018" name="Nat. Ecol. Evol.">
        <title>Pezizomycetes genomes reveal the molecular basis of ectomycorrhizal truffle lifestyle.</title>
        <authorList>
            <person name="Murat C."/>
            <person name="Payen T."/>
            <person name="Noel B."/>
            <person name="Kuo A."/>
            <person name="Morin E."/>
            <person name="Chen J."/>
            <person name="Kohler A."/>
            <person name="Krizsan K."/>
            <person name="Balestrini R."/>
            <person name="Da Silva C."/>
            <person name="Montanini B."/>
            <person name="Hainaut M."/>
            <person name="Levati E."/>
            <person name="Barry K.W."/>
            <person name="Belfiori B."/>
            <person name="Cichocki N."/>
            <person name="Clum A."/>
            <person name="Dockter R.B."/>
            <person name="Fauchery L."/>
            <person name="Guy J."/>
            <person name="Iotti M."/>
            <person name="Le Tacon F."/>
            <person name="Lindquist E.A."/>
            <person name="Lipzen A."/>
            <person name="Malagnac F."/>
            <person name="Mello A."/>
            <person name="Molinier V."/>
            <person name="Miyauchi S."/>
            <person name="Poulain J."/>
            <person name="Riccioni C."/>
            <person name="Rubini A."/>
            <person name="Sitrit Y."/>
            <person name="Splivallo R."/>
            <person name="Traeger S."/>
            <person name="Wang M."/>
            <person name="Zifcakova L."/>
            <person name="Wipf D."/>
            <person name="Zambonelli A."/>
            <person name="Paolocci F."/>
            <person name="Nowrousian M."/>
            <person name="Ottonello S."/>
            <person name="Baldrian P."/>
            <person name="Spatafora J.W."/>
            <person name="Henrissat B."/>
            <person name="Nagy L.G."/>
            <person name="Aury J.M."/>
            <person name="Wincker P."/>
            <person name="Grigoriev I.V."/>
            <person name="Bonfante P."/>
            <person name="Martin F.M."/>
        </authorList>
    </citation>
    <scope>NUCLEOTIDE SEQUENCE [LARGE SCALE GENOMIC DNA]</scope>
    <source>
        <strain evidence="5 6">RN42</strain>
    </source>
</reference>
<evidence type="ECO:0000313" key="5">
    <source>
        <dbReference type="EMBL" id="RPA78918.1"/>
    </source>
</evidence>
<feature type="domain" description="DDE Tnp4" evidence="4">
    <location>
        <begin position="194"/>
        <end position="356"/>
    </location>
</feature>
<comment type="cofactor">
    <cofactor evidence="1">
        <name>a divalent metal cation</name>
        <dbReference type="ChEBI" id="CHEBI:60240"/>
    </cofactor>
</comment>
<dbReference type="AlphaFoldDB" id="A0A3N4I2M5"/>
<dbReference type="EMBL" id="ML119705">
    <property type="protein sequence ID" value="RPA78918.1"/>
    <property type="molecule type" value="Genomic_DNA"/>
</dbReference>
<keyword evidence="6" id="KW-1185">Reference proteome</keyword>
<proteinExistence type="predicted"/>
<accession>A0A3N4I2M5</accession>
<organism evidence="5 6">
    <name type="scientific">Ascobolus immersus RN42</name>
    <dbReference type="NCBI Taxonomy" id="1160509"/>
    <lineage>
        <taxon>Eukaryota</taxon>
        <taxon>Fungi</taxon>
        <taxon>Dikarya</taxon>
        <taxon>Ascomycota</taxon>
        <taxon>Pezizomycotina</taxon>
        <taxon>Pezizomycetes</taxon>
        <taxon>Pezizales</taxon>
        <taxon>Ascobolaceae</taxon>
        <taxon>Ascobolus</taxon>
    </lineage>
</organism>
<keyword evidence="2" id="KW-0479">Metal-binding</keyword>
<sequence>MATARRDKRRALLLLLCLSTNALSLQLQLQRKLGRIRQWKALRRQRREGERAPHNPPIQYCRKRAWSITKEGWDDTDCLEYLRFTREEVFQIIRAFGLTDNYKWRNHSRATAEEAFCLFLFRLSHPHRLKDCMKLFGKSRTWCSHIFNDMACLLARKYKDRLEWDSQRLNLAQLQVYADAVEDASNVRGIWGFIDGTHRGIARPVSEQQDHYAGAKKEHGIRYQGIVTPDGLVHMAGPWLGPTGDWRMWQESGMETRLRELFKDTNPEDRLYLYGDPAYYPGYGIMGPFRAEGGRNFELTKDQEAANVVMSGQRIVVEWIFGIISRYWTFTAFKRSNRVGLSPVAAYYLCAALLTNIHTCLRRRNQISDKFDLEPPTLKEYLGIATS</sequence>
<dbReference type="Proteomes" id="UP000275078">
    <property type="component" value="Unassembled WGS sequence"/>
</dbReference>
<dbReference type="GO" id="GO:0046872">
    <property type="term" value="F:metal ion binding"/>
    <property type="evidence" value="ECO:0007669"/>
    <property type="project" value="UniProtKB-KW"/>
</dbReference>
<evidence type="ECO:0000256" key="3">
    <source>
        <dbReference type="SAM" id="SignalP"/>
    </source>
</evidence>